<name>A0A0A2E7Q9_9PORP</name>
<dbReference type="OrthoDB" id="9768837at2"/>
<comment type="caution">
    <text evidence="8">The sequence shown here is derived from an EMBL/GenBank/DDBJ whole genome shotgun (WGS) entry which is preliminary data.</text>
</comment>
<feature type="domain" description="ABC-2 type transporter transmembrane" evidence="7">
    <location>
        <begin position="19"/>
        <end position="416"/>
    </location>
</feature>
<evidence type="ECO:0000256" key="5">
    <source>
        <dbReference type="ARBA" id="ARBA00023136"/>
    </source>
</evidence>
<comment type="subcellular location">
    <subcellularLocation>
        <location evidence="1">Cell membrane</location>
        <topology evidence="1">Multi-pass membrane protein</topology>
    </subcellularLocation>
</comment>
<dbReference type="GO" id="GO:0140359">
    <property type="term" value="F:ABC-type transporter activity"/>
    <property type="evidence" value="ECO:0007669"/>
    <property type="project" value="InterPro"/>
</dbReference>
<protein>
    <submittedName>
        <fullName evidence="8">ABC transporter permease</fullName>
    </submittedName>
</protein>
<proteinExistence type="predicted"/>
<dbReference type="EMBL" id="JRFA01000009">
    <property type="protein sequence ID" value="KGN74923.1"/>
    <property type="molecule type" value="Genomic_DNA"/>
</dbReference>
<feature type="transmembrane region" description="Helical" evidence="6">
    <location>
        <begin position="227"/>
        <end position="252"/>
    </location>
</feature>
<evidence type="ECO:0000256" key="1">
    <source>
        <dbReference type="ARBA" id="ARBA00004651"/>
    </source>
</evidence>
<sequence>MSKIGIVMEREYMVRVRKKTFILTTILAPIFLVLLMFLPIFLASFGSDKQNVVVIDKTGEYLSLLNKGQEGYTFNAATKTLDEYKKDGLGENVSAVLEIRQDLLEDPQAISLFSFKQLPSGLESYINSTLSKYLSDKKIESFNMPGLKEMILDSKIDINVASYKWSESGAENKTSGQFASIISGALTILSYMFILMYGGMVMQGVLEEKKSRIMEVMVSSVKPFDLMMGKIFGIGLVGITQIFIWIVLIWILTMGAQFFLLGNLYDAETIRQLQSSQITGYAGNFSADDFSNMQDIMSMLGSINFVEIAVLFIIFFIGGFLLYSAIFAAIGSAVSSDEDTNQLMLPVTLLILFSYMAGFASLKNPEGGLAFWCSMIPFTSPIVMMVRLPYDVPLWQEILSIALLFGTFIGVTWFAAKIYRVGVLMYGKKPNLKEMWRWINYK</sequence>
<dbReference type="GO" id="GO:0005886">
    <property type="term" value="C:plasma membrane"/>
    <property type="evidence" value="ECO:0007669"/>
    <property type="project" value="UniProtKB-SubCell"/>
</dbReference>
<evidence type="ECO:0000259" key="7">
    <source>
        <dbReference type="Pfam" id="PF12698"/>
    </source>
</evidence>
<dbReference type="AlphaFoldDB" id="A0A0A2E7Q9"/>
<feature type="transmembrane region" description="Helical" evidence="6">
    <location>
        <begin position="343"/>
        <end position="362"/>
    </location>
</feature>
<dbReference type="Gene3D" id="3.40.190.10">
    <property type="entry name" value="Periplasmic binding protein-like II"/>
    <property type="match status" value="1"/>
</dbReference>
<feature type="transmembrane region" description="Helical" evidence="6">
    <location>
        <begin position="308"/>
        <end position="331"/>
    </location>
</feature>
<feature type="transmembrane region" description="Helical" evidence="6">
    <location>
        <begin position="21"/>
        <end position="42"/>
    </location>
</feature>
<keyword evidence="9" id="KW-1185">Reference proteome</keyword>
<dbReference type="eggNOG" id="COG1668">
    <property type="taxonomic scope" value="Bacteria"/>
</dbReference>
<dbReference type="PANTHER" id="PTHR30294:SF29">
    <property type="entry name" value="MULTIDRUG ABC TRANSPORTER PERMEASE YBHS-RELATED"/>
    <property type="match status" value="1"/>
</dbReference>
<dbReference type="InterPro" id="IPR051449">
    <property type="entry name" value="ABC-2_transporter_component"/>
</dbReference>
<organism evidence="8 9">
    <name type="scientific">Porphyromonas macacae</name>
    <dbReference type="NCBI Taxonomy" id="28115"/>
    <lineage>
        <taxon>Bacteria</taxon>
        <taxon>Pseudomonadati</taxon>
        <taxon>Bacteroidota</taxon>
        <taxon>Bacteroidia</taxon>
        <taxon>Bacteroidales</taxon>
        <taxon>Porphyromonadaceae</taxon>
        <taxon>Porphyromonas</taxon>
    </lineage>
</organism>
<evidence type="ECO:0000256" key="3">
    <source>
        <dbReference type="ARBA" id="ARBA00022692"/>
    </source>
</evidence>
<keyword evidence="5 6" id="KW-0472">Membrane</keyword>
<dbReference type="PANTHER" id="PTHR30294">
    <property type="entry name" value="MEMBRANE COMPONENT OF ABC TRANSPORTER YHHJ-RELATED"/>
    <property type="match status" value="1"/>
</dbReference>
<dbReference type="InterPro" id="IPR013525">
    <property type="entry name" value="ABC2_TM"/>
</dbReference>
<gene>
    <name evidence="8" type="ORF">HQ47_03140</name>
</gene>
<evidence type="ECO:0000313" key="8">
    <source>
        <dbReference type="EMBL" id="KGN74923.1"/>
    </source>
</evidence>
<dbReference type="SUPFAM" id="SSF53850">
    <property type="entry name" value="Periplasmic binding protein-like II"/>
    <property type="match status" value="1"/>
</dbReference>
<keyword evidence="4 6" id="KW-1133">Transmembrane helix</keyword>
<dbReference type="STRING" id="28115.HQ47_03140"/>
<evidence type="ECO:0000256" key="2">
    <source>
        <dbReference type="ARBA" id="ARBA00022475"/>
    </source>
</evidence>
<evidence type="ECO:0000256" key="4">
    <source>
        <dbReference type="ARBA" id="ARBA00022989"/>
    </source>
</evidence>
<reference evidence="8 9" key="1">
    <citation type="submission" date="2014-09" db="EMBL/GenBank/DDBJ databases">
        <title>Draft Genome Sequence of Porphyromonas macacae COT-192_OH2859.</title>
        <authorList>
            <person name="Wallis C."/>
            <person name="Deusch O."/>
            <person name="O'Flynn C."/>
            <person name="Davis I."/>
            <person name="Horsfall A."/>
            <person name="Kirkwood N."/>
            <person name="Harris S."/>
            <person name="Eisen J.A."/>
            <person name="Coil D.A."/>
            <person name="Darling A.E."/>
            <person name="Jospin G."/>
            <person name="Alexiev A."/>
        </authorList>
    </citation>
    <scope>NUCLEOTIDE SEQUENCE [LARGE SCALE GENOMIC DNA]</scope>
    <source>
        <strain evidence="9">COT-192 OH2859</strain>
    </source>
</reference>
<feature type="transmembrane region" description="Helical" evidence="6">
    <location>
        <begin position="181"/>
        <end position="206"/>
    </location>
</feature>
<keyword evidence="2" id="KW-1003">Cell membrane</keyword>
<feature type="transmembrane region" description="Helical" evidence="6">
    <location>
        <begin position="398"/>
        <end position="416"/>
    </location>
</feature>
<evidence type="ECO:0000256" key="6">
    <source>
        <dbReference type="SAM" id="Phobius"/>
    </source>
</evidence>
<accession>A0A0A2E7Q9</accession>
<evidence type="ECO:0000313" key="9">
    <source>
        <dbReference type="Proteomes" id="UP000030103"/>
    </source>
</evidence>
<dbReference type="RefSeq" id="WP_036873220.1">
    <property type="nucleotide sequence ID" value="NZ_JBGYTE010000013.1"/>
</dbReference>
<dbReference type="Pfam" id="PF12698">
    <property type="entry name" value="ABC2_membrane_3"/>
    <property type="match status" value="1"/>
</dbReference>
<dbReference type="Proteomes" id="UP000030103">
    <property type="component" value="Unassembled WGS sequence"/>
</dbReference>
<keyword evidence="3 6" id="KW-0812">Transmembrane</keyword>